<proteinExistence type="predicted"/>
<gene>
    <name evidence="2" type="ordered locus">BP1026B_I0153</name>
    <name evidence="3" type="ordered locus">BP1026B_I3610</name>
</gene>
<evidence type="ECO:0000313" key="4">
    <source>
        <dbReference type="Proteomes" id="UP000010087"/>
    </source>
</evidence>
<dbReference type="Gene3D" id="3.10.450.40">
    <property type="match status" value="1"/>
</dbReference>
<name>A0A0H3HIN7_BURP2</name>
<dbReference type="EMBL" id="CP002833">
    <property type="protein sequence ID" value="AFI64826.1"/>
    <property type="molecule type" value="Genomic_DNA"/>
</dbReference>
<reference evidence="2 4" key="2">
    <citation type="journal article" date="2012" name="PLoS ONE">
        <title>Evolution of Burkholderia pseudomallei in recurrent melioidosis.</title>
        <authorList>
            <person name="Hayden H.S."/>
            <person name="Lim R."/>
            <person name="Brittnacher M.J."/>
            <person name="Sims E.H."/>
            <person name="Ramage E.R."/>
            <person name="Fong C."/>
            <person name="Wu Z."/>
            <person name="Crist E."/>
            <person name="Chang J."/>
            <person name="Zhou Y."/>
            <person name="Radey M."/>
            <person name="Rohmer L."/>
            <person name="Haugen E."/>
            <person name="Gillett W."/>
            <person name="Wuthiekanun V."/>
            <person name="Peacock S.J."/>
            <person name="Kaul R."/>
            <person name="Miller S.I."/>
            <person name="Manoil C."/>
            <person name="Jacobs M.A."/>
        </authorList>
    </citation>
    <scope>NUCLEOTIDE SEQUENCE [LARGE SCALE GENOMIC DNA]</scope>
    <source>
        <strain evidence="2 4">1026b</strain>
    </source>
</reference>
<organism evidence="2 4">
    <name type="scientific">Burkholderia pseudomallei (strain 1026b)</name>
    <dbReference type="NCBI Taxonomy" id="884204"/>
    <lineage>
        <taxon>Bacteria</taxon>
        <taxon>Pseudomonadati</taxon>
        <taxon>Pseudomonadota</taxon>
        <taxon>Betaproteobacteria</taxon>
        <taxon>Burkholderiales</taxon>
        <taxon>Burkholderiaceae</taxon>
        <taxon>Burkholderia</taxon>
        <taxon>pseudomallei group</taxon>
    </lineage>
</organism>
<protein>
    <submittedName>
        <fullName evidence="2">Phage baseplate assembly protein</fullName>
    </submittedName>
</protein>
<reference evidence="2" key="1">
    <citation type="submission" date="2011-03" db="EMBL/GenBank/DDBJ databases">
        <authorList>
            <person name="Hayden H.H."/>
            <person name="Brittnacher M.J."/>
            <person name="Wu Z."/>
            <person name="Lim R."/>
            <person name="Sims E."/>
            <person name="Chang J."/>
            <person name="Fong C."/>
            <person name="Radey M."/>
            <person name="Rohmer L."/>
            <person name="Zhou Y."/>
            <person name="Gillett W."/>
            <person name="Haugen E."/>
            <person name="Bovee D."/>
            <person name="Jewett D."/>
            <person name="McMonagle E."/>
            <person name="Guenthner D."/>
            <person name="Levy R."/>
            <person name="Olson M.V."/>
            <person name="Miller S.I."/>
            <person name="Kaul R."/>
            <person name="Jacobs M.A."/>
        </authorList>
    </citation>
    <scope>NUCLEOTIDE SEQUENCE</scope>
    <source>
        <strain evidence="2">1026b</strain>
    </source>
</reference>
<accession>A0A0H3HIN7</accession>
<dbReference type="EMBL" id="CP002833">
    <property type="protein sequence ID" value="AFI68174.1"/>
    <property type="molecule type" value="Genomic_DNA"/>
</dbReference>
<dbReference type="RefSeq" id="WP_004531058.1">
    <property type="nucleotide sequence ID" value="NC_017831.1"/>
</dbReference>
<dbReference type="AlphaFoldDB" id="A0A0H3HIN7"/>
<sequence>MRGMNAETGRSMSGLDHLAQSIGRIVSTPLGSCIQRRTFGSELPDLIDAPANGATRIRLYAAIATALMRWEPRLTVTRVQISAAAADAFAGRQFVDIEGWTDEQDELVSLRVPMTNGGTA</sequence>
<dbReference type="InterPro" id="IPR007048">
    <property type="entry name" value="IraD/Gp25-like"/>
</dbReference>
<dbReference type="GeneID" id="45118786"/>
<dbReference type="Pfam" id="PF04965">
    <property type="entry name" value="GPW_gp25"/>
    <property type="match status" value="1"/>
</dbReference>
<evidence type="ECO:0000259" key="1">
    <source>
        <dbReference type="Pfam" id="PF04965"/>
    </source>
</evidence>
<dbReference type="KEGG" id="bpz:BP1026B_I0153"/>
<dbReference type="Proteomes" id="UP000010087">
    <property type="component" value="Chromosome 1"/>
</dbReference>
<feature type="domain" description="IraD/Gp25-like" evidence="1">
    <location>
        <begin position="14"/>
        <end position="93"/>
    </location>
</feature>
<dbReference type="KEGG" id="bpz:BP1026B_I3610"/>
<dbReference type="PATRIC" id="fig|884204.3.peg.160"/>
<evidence type="ECO:0000313" key="2">
    <source>
        <dbReference type="EMBL" id="AFI64826.1"/>
    </source>
</evidence>
<dbReference type="SUPFAM" id="SSF160719">
    <property type="entry name" value="gpW/gp25-like"/>
    <property type="match status" value="1"/>
</dbReference>
<evidence type="ECO:0000313" key="3">
    <source>
        <dbReference type="EMBL" id="AFI68174.1"/>
    </source>
</evidence>